<organism evidence="9 10">
    <name type="scientific">Chloropicon roscoffensis</name>
    <dbReference type="NCBI Taxonomy" id="1461544"/>
    <lineage>
        <taxon>Eukaryota</taxon>
        <taxon>Viridiplantae</taxon>
        <taxon>Chlorophyta</taxon>
        <taxon>Chloropicophyceae</taxon>
        <taxon>Chloropicales</taxon>
        <taxon>Chloropicaceae</taxon>
        <taxon>Chloropicon</taxon>
    </lineage>
</organism>
<keyword evidence="9" id="KW-0808">Transferase</keyword>
<dbReference type="PANTHER" id="PTHR11635:SF152">
    <property type="entry name" value="CAMP-DEPENDENT PROTEIN KINASE TYPE I REGULATORY SUBUNIT-RELATED"/>
    <property type="match status" value="1"/>
</dbReference>
<evidence type="ECO:0000256" key="6">
    <source>
        <dbReference type="ARBA" id="ARBA00023149"/>
    </source>
</evidence>
<dbReference type="InterPro" id="IPR018488">
    <property type="entry name" value="cNMP-bd_CS"/>
</dbReference>
<sequence>MADVVDEIENYVKDKELDSIFKEILVQCFKDRPSNPVKFLIDYIFDKYPEVIAKKLGHAYASHTPESDVYISVQHQDAKHNTYLNEELSIGSLFELLASNLAQDRPEKPLSYIESCLRELDTENDQDGDEDNHHALESDDEMLEEEENESVSEMETFPQTGMIHRPSLRNRRISVSAECTSVRDRPEEALNRIIHEKTEEAKQKIRAAVKDNFLFSDLEESLMSYIVDAALEITHEPGHVIIKQGDEGDNFYILHEGECEFFVSGDSKGKAGPGTSFGELALMYNSPRAATVVATSEVKLFALDRITFRQIMADATSKKRRLHEQFLEKVPLFSGMLPTERAKIADVLESVRFKAGETIIHQGENGDKFFILEEGNVTAKVFTQGGSAIDLKDYGPGDYFGELALLNDKPRAASVVCVTDSICVCMDSQSFKRLLGSCETIMRRNFEVYEQVMRDLLSG</sequence>
<dbReference type="SMART" id="SM00100">
    <property type="entry name" value="cNMP"/>
    <property type="match status" value="2"/>
</dbReference>
<evidence type="ECO:0000256" key="3">
    <source>
        <dbReference type="ARBA" id="ARBA00022566"/>
    </source>
</evidence>
<dbReference type="GO" id="GO:0034236">
    <property type="term" value="F:protein kinase A catalytic subunit binding"/>
    <property type="evidence" value="ECO:0007669"/>
    <property type="project" value="TreeGrafter"/>
</dbReference>
<dbReference type="Gene3D" id="1.20.890.10">
    <property type="entry name" value="cAMP-dependent protein kinase regulatory subunit, dimerization-anchoring domain"/>
    <property type="match status" value="1"/>
</dbReference>
<evidence type="ECO:0000256" key="5">
    <source>
        <dbReference type="ARBA" id="ARBA00022741"/>
    </source>
</evidence>
<feature type="compositionally biased region" description="Acidic residues" evidence="7">
    <location>
        <begin position="138"/>
        <end position="152"/>
    </location>
</feature>
<dbReference type="InterPro" id="IPR050503">
    <property type="entry name" value="cAMP-dep_PK_reg_su-like"/>
</dbReference>
<keyword evidence="5" id="KW-0547">Nucleotide-binding</keyword>
<dbReference type="AlphaFoldDB" id="A0AAX4P612"/>
<name>A0AAX4P612_9CHLO</name>
<evidence type="ECO:0000256" key="2">
    <source>
        <dbReference type="ARBA" id="ARBA00022553"/>
    </source>
</evidence>
<dbReference type="GO" id="GO:0030552">
    <property type="term" value="F:cAMP binding"/>
    <property type="evidence" value="ECO:0007669"/>
    <property type="project" value="UniProtKB-KW"/>
</dbReference>
<dbReference type="PROSITE" id="PS00888">
    <property type="entry name" value="CNMP_BINDING_1"/>
    <property type="match status" value="2"/>
</dbReference>
<dbReference type="CDD" id="cd00038">
    <property type="entry name" value="CAP_ED"/>
    <property type="match status" value="2"/>
</dbReference>
<dbReference type="SUPFAM" id="SSF51206">
    <property type="entry name" value="cAMP-binding domain-like"/>
    <property type="match status" value="2"/>
</dbReference>
<dbReference type="PROSITE" id="PS50042">
    <property type="entry name" value="CNMP_BINDING_3"/>
    <property type="match status" value="2"/>
</dbReference>
<dbReference type="InterPro" id="IPR014710">
    <property type="entry name" value="RmlC-like_jellyroll"/>
</dbReference>
<feature type="region of interest" description="Disordered" evidence="7">
    <location>
        <begin position="123"/>
        <end position="155"/>
    </location>
</feature>
<dbReference type="PANTHER" id="PTHR11635">
    <property type="entry name" value="CAMP-DEPENDENT PROTEIN KINASE REGULATORY CHAIN"/>
    <property type="match status" value="1"/>
</dbReference>
<evidence type="ECO:0000256" key="4">
    <source>
        <dbReference type="ARBA" id="ARBA00022737"/>
    </source>
</evidence>
<dbReference type="GO" id="GO:0005829">
    <property type="term" value="C:cytosol"/>
    <property type="evidence" value="ECO:0007669"/>
    <property type="project" value="TreeGrafter"/>
</dbReference>
<dbReference type="GO" id="GO:0005952">
    <property type="term" value="C:cAMP-dependent protein kinase complex"/>
    <property type="evidence" value="ECO:0007669"/>
    <property type="project" value="InterPro"/>
</dbReference>
<dbReference type="GO" id="GO:0016301">
    <property type="term" value="F:kinase activity"/>
    <property type="evidence" value="ECO:0007669"/>
    <property type="project" value="UniProtKB-KW"/>
</dbReference>
<dbReference type="Pfam" id="PF00027">
    <property type="entry name" value="cNMP_binding"/>
    <property type="match status" value="2"/>
</dbReference>
<comment type="similarity">
    <text evidence="1">Belongs to the cAMP-dependent kinase regulatory chain family.</text>
</comment>
<reference evidence="9 10" key="1">
    <citation type="submission" date="2024-03" db="EMBL/GenBank/DDBJ databases">
        <title>Complete genome sequence of the green alga Chloropicon roscoffensis RCC1871.</title>
        <authorList>
            <person name="Lemieux C."/>
            <person name="Pombert J.-F."/>
            <person name="Otis C."/>
            <person name="Turmel M."/>
        </authorList>
    </citation>
    <scope>NUCLEOTIDE SEQUENCE [LARGE SCALE GENOMIC DNA]</scope>
    <source>
        <strain evidence="9 10">RCC1871</strain>
    </source>
</reference>
<proteinExistence type="inferred from homology"/>
<gene>
    <name evidence="9" type="ORF">HKI87_04g33270</name>
</gene>
<dbReference type="GO" id="GO:0004862">
    <property type="term" value="F:cAMP-dependent protein kinase inhibitor activity"/>
    <property type="evidence" value="ECO:0007669"/>
    <property type="project" value="TreeGrafter"/>
</dbReference>
<dbReference type="PROSITE" id="PS00889">
    <property type="entry name" value="CNMP_BINDING_2"/>
    <property type="match status" value="2"/>
</dbReference>
<accession>A0AAX4P612</accession>
<dbReference type="InterPro" id="IPR018490">
    <property type="entry name" value="cNMP-bd_dom_sf"/>
</dbReference>
<dbReference type="Proteomes" id="UP001472866">
    <property type="component" value="Chromosome 04"/>
</dbReference>
<evidence type="ECO:0000313" key="9">
    <source>
        <dbReference type="EMBL" id="WZN61792.1"/>
    </source>
</evidence>
<feature type="domain" description="Cyclic nucleotide-binding" evidence="8">
    <location>
        <begin position="332"/>
        <end position="452"/>
    </location>
</feature>
<feature type="domain" description="Cyclic nucleotide-binding" evidence="8">
    <location>
        <begin position="214"/>
        <end position="329"/>
    </location>
</feature>
<dbReference type="FunFam" id="2.60.120.10:FF:000006">
    <property type="entry name" value="cAMP-dependent protein kinase type I-alpha regulatory subunit"/>
    <property type="match status" value="1"/>
</dbReference>
<keyword evidence="4" id="KW-0677">Repeat</keyword>
<evidence type="ECO:0000259" key="8">
    <source>
        <dbReference type="PROSITE" id="PS50042"/>
    </source>
</evidence>
<dbReference type="SUPFAM" id="SSF47391">
    <property type="entry name" value="Dimerization-anchoring domain of cAMP-dependent PK regulatory subunit"/>
    <property type="match status" value="1"/>
</dbReference>
<evidence type="ECO:0000256" key="1">
    <source>
        <dbReference type="ARBA" id="ARBA00005753"/>
    </source>
</evidence>
<evidence type="ECO:0000313" key="10">
    <source>
        <dbReference type="Proteomes" id="UP001472866"/>
    </source>
</evidence>
<keyword evidence="10" id="KW-1185">Reference proteome</keyword>
<keyword evidence="3" id="KW-0116">cAMP-binding</keyword>
<protein>
    <submittedName>
        <fullName evidence="9">cAMP-dependent protein kinase</fullName>
    </submittedName>
</protein>
<keyword evidence="2" id="KW-0597">Phosphoprotein</keyword>
<keyword evidence="9" id="KW-0418">Kinase</keyword>
<dbReference type="InterPro" id="IPR000595">
    <property type="entry name" value="cNMP-bd_dom"/>
</dbReference>
<dbReference type="PRINTS" id="PR00103">
    <property type="entry name" value="CAMPKINASE"/>
</dbReference>
<dbReference type="EMBL" id="CP151504">
    <property type="protein sequence ID" value="WZN61792.1"/>
    <property type="molecule type" value="Genomic_DNA"/>
</dbReference>
<dbReference type="Gene3D" id="2.60.120.10">
    <property type="entry name" value="Jelly Rolls"/>
    <property type="match status" value="2"/>
</dbReference>
<keyword evidence="6" id="KW-0114">cAMP</keyword>
<evidence type="ECO:0000256" key="7">
    <source>
        <dbReference type="SAM" id="MobiDB-lite"/>
    </source>
</evidence>